<dbReference type="Proteomes" id="UP000194318">
    <property type="component" value="Unassembled WGS sequence"/>
</dbReference>
<dbReference type="EMBL" id="MIFZ01000350">
    <property type="protein sequence ID" value="OSY48641.1"/>
    <property type="molecule type" value="Genomic_DNA"/>
</dbReference>
<feature type="compositionally biased region" description="Low complexity" evidence="1">
    <location>
        <begin position="316"/>
        <end position="343"/>
    </location>
</feature>
<organism evidence="2 3">
    <name type="scientific">Streptomyces fradiae ATCC 10745 = DSM 40063</name>
    <dbReference type="NCBI Taxonomy" id="1319510"/>
    <lineage>
        <taxon>Bacteria</taxon>
        <taxon>Bacillati</taxon>
        <taxon>Actinomycetota</taxon>
        <taxon>Actinomycetes</taxon>
        <taxon>Kitasatosporales</taxon>
        <taxon>Streptomycetaceae</taxon>
        <taxon>Streptomyces</taxon>
    </lineage>
</organism>
<feature type="compositionally biased region" description="Basic residues" evidence="1">
    <location>
        <begin position="101"/>
        <end position="113"/>
    </location>
</feature>
<sequence>MQVRARRRRVTRRQPGRQQRARQPRQHVTAARRRQPGRTGRVHAHRHAGRRVGDQRGGALQQHRRPVPPRQFPHGLQPPGLHLVAGGAQQGRGLARVRGQQGRRRARPHRRRVQQPQPVRVDEDRRVGRQHVVHARCVPEARPDHPRLDAPRPAGRTGVDQRLRVPGQHRAARRPHVPHRPGPAAQRARDGQHGRARIARRPGDDAHDPAPVLVALRAGDGQQPRHVRVLERLQFRGGRQQPAEADVDQPHRARVRARRVHQQPRLVRAEGHGRVGPDGLALHGAGVGVHPARQVHGHHDGAGLPRGPHHRHGFRAQPAAPADPGDAVQHEVGAGQRGVRVGGESPPGRQQRGQPGLVDPPAQGHRRHAGAAPGEPRPGVQGVTAVVAAADEEDDPRPVHPPQQSGAGGGETGRRPPHQGPLGEPGHQRGLGRPYVLDAIRGTHALNPPRSPRRTPPPRHD</sequence>
<feature type="region of interest" description="Disordered" evidence="1">
    <location>
        <begin position="236"/>
        <end position="461"/>
    </location>
</feature>
<accession>A0A1Y2NN43</accession>
<feature type="region of interest" description="Disordered" evidence="1">
    <location>
        <begin position="98"/>
        <end position="119"/>
    </location>
</feature>
<dbReference type="AlphaFoldDB" id="A0A1Y2NN43"/>
<feature type="compositionally biased region" description="Basic residues" evidence="1">
    <location>
        <begin position="170"/>
        <end position="179"/>
    </location>
</feature>
<evidence type="ECO:0000313" key="3">
    <source>
        <dbReference type="Proteomes" id="UP000194318"/>
    </source>
</evidence>
<feature type="region of interest" description="Disordered" evidence="1">
    <location>
        <begin position="168"/>
        <end position="209"/>
    </location>
</feature>
<reference evidence="2 3" key="1">
    <citation type="submission" date="2016-09" db="EMBL/GenBank/DDBJ databases">
        <title>Streptomyces fradiae DSM40063, a candidate organism with high potential of specific P450 cytochromes.</title>
        <authorList>
            <person name="Grumaz C."/>
            <person name="Vainshtein Y."/>
            <person name="Kirstahler P."/>
            <person name="Sohn K."/>
        </authorList>
    </citation>
    <scope>NUCLEOTIDE SEQUENCE [LARGE SCALE GENOMIC DNA]</scope>
    <source>
        <strain evidence="2 3">DSM 40063</strain>
    </source>
</reference>
<evidence type="ECO:0000313" key="2">
    <source>
        <dbReference type="EMBL" id="OSY48641.1"/>
    </source>
</evidence>
<name>A0A1Y2NN43_STRFR</name>
<gene>
    <name evidence="2" type="ORF">BG846_05819</name>
</gene>
<proteinExistence type="predicted"/>
<evidence type="ECO:0000256" key="1">
    <source>
        <dbReference type="SAM" id="MobiDB-lite"/>
    </source>
</evidence>
<feature type="region of interest" description="Disordered" evidence="1">
    <location>
        <begin position="1"/>
        <end position="83"/>
    </location>
</feature>
<feature type="compositionally biased region" description="Basic residues" evidence="1">
    <location>
        <begin position="252"/>
        <end position="262"/>
    </location>
</feature>
<protein>
    <submittedName>
        <fullName evidence="2">Uncharacterized protein</fullName>
    </submittedName>
</protein>
<feature type="compositionally biased region" description="Low complexity" evidence="1">
    <location>
        <begin position="379"/>
        <end position="389"/>
    </location>
</feature>
<feature type="compositionally biased region" description="Basic residues" evidence="1">
    <location>
        <begin position="1"/>
        <end position="50"/>
    </location>
</feature>
<comment type="caution">
    <text evidence="2">The sequence shown here is derived from an EMBL/GenBank/DDBJ whole genome shotgun (WGS) entry which is preliminary data.</text>
</comment>
<feature type="compositionally biased region" description="Basic residues" evidence="1">
    <location>
        <begin position="451"/>
        <end position="461"/>
    </location>
</feature>